<dbReference type="NCBIfam" id="TIGR01352">
    <property type="entry name" value="tonB_Cterm"/>
    <property type="match status" value="1"/>
</dbReference>
<keyword evidence="6 10" id="KW-0812">Transmembrane</keyword>
<dbReference type="GO" id="GO:0015031">
    <property type="term" value="P:protein transport"/>
    <property type="evidence" value="ECO:0007669"/>
    <property type="project" value="UniProtKB-KW"/>
</dbReference>
<dbReference type="Gene3D" id="3.30.1150.10">
    <property type="match status" value="1"/>
</dbReference>
<evidence type="ECO:0000256" key="4">
    <source>
        <dbReference type="ARBA" id="ARBA00022475"/>
    </source>
</evidence>
<dbReference type="GO" id="GO:0098797">
    <property type="term" value="C:plasma membrane protein complex"/>
    <property type="evidence" value="ECO:0007669"/>
    <property type="project" value="TreeGrafter"/>
</dbReference>
<evidence type="ECO:0000313" key="12">
    <source>
        <dbReference type="EMBL" id="SDP30071.1"/>
    </source>
</evidence>
<reference evidence="12 13" key="1">
    <citation type="submission" date="2016-10" db="EMBL/GenBank/DDBJ databases">
        <authorList>
            <person name="de Groot N.N."/>
        </authorList>
    </citation>
    <scope>NUCLEOTIDE SEQUENCE [LARGE SCALE GENOMIC DNA]</scope>
    <source>
        <strain evidence="12 13">DSM 12130</strain>
    </source>
</reference>
<accession>A0A1H0RKS7</accession>
<name>A0A1H0RKS7_9BACT</name>
<comment type="subcellular location">
    <subcellularLocation>
        <location evidence="1">Cell inner membrane</location>
        <topology evidence="1">Single-pass membrane protein</topology>
        <orientation evidence="1">Periplasmic side</orientation>
    </subcellularLocation>
</comment>
<dbReference type="GO" id="GO:0031992">
    <property type="term" value="F:energy transducer activity"/>
    <property type="evidence" value="ECO:0007669"/>
    <property type="project" value="TreeGrafter"/>
</dbReference>
<evidence type="ECO:0000256" key="6">
    <source>
        <dbReference type="ARBA" id="ARBA00022692"/>
    </source>
</evidence>
<keyword evidence="13" id="KW-1185">Reference proteome</keyword>
<dbReference type="PANTHER" id="PTHR33446:SF2">
    <property type="entry name" value="PROTEIN TONB"/>
    <property type="match status" value="1"/>
</dbReference>
<evidence type="ECO:0000256" key="9">
    <source>
        <dbReference type="ARBA" id="ARBA00023136"/>
    </source>
</evidence>
<keyword evidence="4" id="KW-1003">Cell membrane</keyword>
<dbReference type="AlphaFoldDB" id="A0A1H0RKS7"/>
<dbReference type="InterPro" id="IPR051045">
    <property type="entry name" value="TonB-dependent_transducer"/>
</dbReference>
<evidence type="ECO:0000256" key="10">
    <source>
        <dbReference type="SAM" id="Phobius"/>
    </source>
</evidence>
<feature type="domain" description="TonB C-terminal" evidence="11">
    <location>
        <begin position="183"/>
        <end position="274"/>
    </location>
</feature>
<evidence type="ECO:0000256" key="5">
    <source>
        <dbReference type="ARBA" id="ARBA00022519"/>
    </source>
</evidence>
<proteinExistence type="inferred from homology"/>
<dbReference type="STRING" id="91360.SAMN05660330_02348"/>
<feature type="transmembrane region" description="Helical" evidence="10">
    <location>
        <begin position="12"/>
        <end position="33"/>
    </location>
</feature>
<evidence type="ECO:0000256" key="7">
    <source>
        <dbReference type="ARBA" id="ARBA00022927"/>
    </source>
</evidence>
<evidence type="ECO:0000313" key="13">
    <source>
        <dbReference type="Proteomes" id="UP000199073"/>
    </source>
</evidence>
<organism evidence="12 13">
    <name type="scientific">Desulforhopalus singaporensis</name>
    <dbReference type="NCBI Taxonomy" id="91360"/>
    <lineage>
        <taxon>Bacteria</taxon>
        <taxon>Pseudomonadati</taxon>
        <taxon>Thermodesulfobacteriota</taxon>
        <taxon>Desulfobulbia</taxon>
        <taxon>Desulfobulbales</taxon>
        <taxon>Desulfocapsaceae</taxon>
        <taxon>Desulforhopalus</taxon>
    </lineage>
</organism>
<gene>
    <name evidence="12" type="ORF">SAMN05660330_02348</name>
</gene>
<keyword evidence="5" id="KW-0997">Cell inner membrane</keyword>
<dbReference type="InterPro" id="IPR006260">
    <property type="entry name" value="TonB/TolA_C"/>
</dbReference>
<keyword evidence="8 10" id="KW-1133">Transmembrane helix</keyword>
<dbReference type="RefSeq" id="WP_092223024.1">
    <property type="nucleotide sequence ID" value="NZ_FNJI01000015.1"/>
</dbReference>
<keyword evidence="3" id="KW-0813">Transport</keyword>
<dbReference type="PROSITE" id="PS52015">
    <property type="entry name" value="TONB_CTD"/>
    <property type="match status" value="1"/>
</dbReference>
<sequence length="274" mass="29565">MIGSVLNRRIDWLLVLMLSISAVAHGCLLLFSWSEQGETDDPATVAIELGSFVVSPEQTLPVTTGTVAVSGKVPAPFPEVQLPVVRSSTRPTVTAAEHSPEHISRQVVPQKIVTLSSAGQKRPVQPGQQETQKVSAVSDVKKVVAAPAAESMVAAVRPGDITQAGAGENSRALLVEGRLRHDEYMRNLLRKIVSRKRYPYRARTRHLEGKTVVAFTLLGDGSIEQASLVKSAGSTILDRSALRAVRAASPFARPPQNIIFTPVRLEVVLSFELL</sequence>
<dbReference type="InterPro" id="IPR037682">
    <property type="entry name" value="TonB_C"/>
</dbReference>
<protein>
    <submittedName>
        <fullName evidence="12">TonB family C-terminal domain-containing protein</fullName>
    </submittedName>
</protein>
<evidence type="ECO:0000256" key="8">
    <source>
        <dbReference type="ARBA" id="ARBA00022989"/>
    </source>
</evidence>
<keyword evidence="9 10" id="KW-0472">Membrane</keyword>
<dbReference type="SUPFAM" id="SSF74653">
    <property type="entry name" value="TolA/TonB C-terminal domain"/>
    <property type="match status" value="1"/>
</dbReference>
<keyword evidence="7" id="KW-0653">Protein transport</keyword>
<evidence type="ECO:0000256" key="3">
    <source>
        <dbReference type="ARBA" id="ARBA00022448"/>
    </source>
</evidence>
<dbReference type="OrthoDB" id="5525691at2"/>
<evidence type="ECO:0000256" key="2">
    <source>
        <dbReference type="ARBA" id="ARBA00006555"/>
    </source>
</evidence>
<dbReference type="Pfam" id="PF03544">
    <property type="entry name" value="TonB_C"/>
    <property type="match status" value="1"/>
</dbReference>
<dbReference type="EMBL" id="FNJI01000015">
    <property type="protein sequence ID" value="SDP30071.1"/>
    <property type="molecule type" value="Genomic_DNA"/>
</dbReference>
<evidence type="ECO:0000256" key="1">
    <source>
        <dbReference type="ARBA" id="ARBA00004383"/>
    </source>
</evidence>
<dbReference type="PANTHER" id="PTHR33446">
    <property type="entry name" value="PROTEIN TONB-RELATED"/>
    <property type="match status" value="1"/>
</dbReference>
<comment type="similarity">
    <text evidence="2">Belongs to the TonB family.</text>
</comment>
<dbReference type="GO" id="GO:0055085">
    <property type="term" value="P:transmembrane transport"/>
    <property type="evidence" value="ECO:0007669"/>
    <property type="project" value="InterPro"/>
</dbReference>
<dbReference type="Proteomes" id="UP000199073">
    <property type="component" value="Unassembled WGS sequence"/>
</dbReference>
<evidence type="ECO:0000259" key="11">
    <source>
        <dbReference type="PROSITE" id="PS52015"/>
    </source>
</evidence>